<reference evidence="1 2" key="2">
    <citation type="journal article" date="2022" name="Mol. Ecol. Resour.">
        <title>The genomes of chicory, endive, great burdock and yacon provide insights into Asteraceae paleo-polyploidization history and plant inulin production.</title>
        <authorList>
            <person name="Fan W."/>
            <person name="Wang S."/>
            <person name="Wang H."/>
            <person name="Wang A."/>
            <person name="Jiang F."/>
            <person name="Liu H."/>
            <person name="Zhao H."/>
            <person name="Xu D."/>
            <person name="Zhang Y."/>
        </authorList>
    </citation>
    <scope>NUCLEOTIDE SEQUENCE [LARGE SCALE GENOMIC DNA]</scope>
    <source>
        <strain evidence="2">cv. Yunnan</strain>
        <tissue evidence="1">Leaves</tissue>
    </source>
</reference>
<reference evidence="2" key="1">
    <citation type="journal article" date="2022" name="Mol. Ecol. Resour.">
        <title>The genomes of chicory, endive, great burdock and yacon provide insights into Asteraceae palaeo-polyploidization history and plant inulin production.</title>
        <authorList>
            <person name="Fan W."/>
            <person name="Wang S."/>
            <person name="Wang H."/>
            <person name="Wang A."/>
            <person name="Jiang F."/>
            <person name="Liu H."/>
            <person name="Zhao H."/>
            <person name="Xu D."/>
            <person name="Zhang Y."/>
        </authorList>
    </citation>
    <scope>NUCLEOTIDE SEQUENCE [LARGE SCALE GENOMIC DNA]</scope>
    <source>
        <strain evidence="2">cv. Yunnan</strain>
    </source>
</reference>
<dbReference type="EMBL" id="CM042035">
    <property type="protein sequence ID" value="KAI3754180.1"/>
    <property type="molecule type" value="Genomic_DNA"/>
</dbReference>
<accession>A0ACB9E665</accession>
<sequence>MDSIFNLEETRRSIMLQQIIESFGFTYICLWSHFPHHSNCLIFIDGVYKEENTNQASSSSGSLAMRSFLDYQKSMFLIDNYSGKVPGFAFMHSLTYMESKGLELLKMASNSAQLQFYQEARIKTAIFMGCENGEIELGMSNDSSHINFEIELKKLFTGDFPQEVLNQTRPSSSSSSLRSLSMENGVDYPPFLFNMLQTTSNYMPEIYGFKEPYNLEQQAPNQTPSSSTMRPEDQDLEQTLIQIRTNQSIASREHEEAEMTRAILAAISSASSPPPFSSHQNQAPRVASAFKRYRRYLGPTKRVQNRQNLNRRSLSFFRNLSEARTQQEHQMIRTTRPTTNQLHHMISERKRREKLNESFQALRSVLPPGSKKDKASVLFNIKEYIGSLKSQVEELNKRNKILEAQEHLGKEILHQDSNVLSSERLVIGITDVEESTSETRVVDLEVNVRGDLALGDLVARILQFMKQVENVTVMSIDARTRMPQTTTNRVVLRLRIQGSEWDRSSFQEAVTRVLEDLAQ</sequence>
<proteinExistence type="predicted"/>
<evidence type="ECO:0000313" key="2">
    <source>
        <dbReference type="Proteomes" id="UP001056120"/>
    </source>
</evidence>
<dbReference type="Proteomes" id="UP001056120">
    <property type="component" value="Linkage Group LG18"/>
</dbReference>
<gene>
    <name evidence="1" type="ORF">L1987_53958</name>
</gene>
<organism evidence="1 2">
    <name type="scientific">Smallanthus sonchifolius</name>
    <dbReference type="NCBI Taxonomy" id="185202"/>
    <lineage>
        <taxon>Eukaryota</taxon>
        <taxon>Viridiplantae</taxon>
        <taxon>Streptophyta</taxon>
        <taxon>Embryophyta</taxon>
        <taxon>Tracheophyta</taxon>
        <taxon>Spermatophyta</taxon>
        <taxon>Magnoliopsida</taxon>
        <taxon>eudicotyledons</taxon>
        <taxon>Gunneridae</taxon>
        <taxon>Pentapetalae</taxon>
        <taxon>asterids</taxon>
        <taxon>campanulids</taxon>
        <taxon>Asterales</taxon>
        <taxon>Asteraceae</taxon>
        <taxon>Asteroideae</taxon>
        <taxon>Heliantheae alliance</taxon>
        <taxon>Millerieae</taxon>
        <taxon>Smallanthus</taxon>
    </lineage>
</organism>
<comment type="caution">
    <text evidence="1">The sequence shown here is derived from an EMBL/GenBank/DDBJ whole genome shotgun (WGS) entry which is preliminary data.</text>
</comment>
<evidence type="ECO:0000313" key="1">
    <source>
        <dbReference type="EMBL" id="KAI3754180.1"/>
    </source>
</evidence>
<name>A0ACB9E665_9ASTR</name>
<protein>
    <submittedName>
        <fullName evidence="1">Uncharacterized protein</fullName>
    </submittedName>
</protein>
<keyword evidence="2" id="KW-1185">Reference proteome</keyword>